<dbReference type="GO" id="GO:0016301">
    <property type="term" value="F:kinase activity"/>
    <property type="evidence" value="ECO:0007669"/>
    <property type="project" value="UniProtKB-KW"/>
</dbReference>
<dbReference type="Pfam" id="PF00400">
    <property type="entry name" value="WD40"/>
    <property type="match status" value="4"/>
</dbReference>
<gene>
    <name evidence="4" type="ORF">BpHYR1_006421</name>
</gene>
<evidence type="ECO:0000256" key="2">
    <source>
        <dbReference type="ARBA" id="ARBA00022737"/>
    </source>
</evidence>
<keyword evidence="1 3" id="KW-0853">WD repeat</keyword>
<keyword evidence="5" id="KW-1185">Reference proteome</keyword>
<dbReference type="PROSITE" id="PS50082">
    <property type="entry name" value="WD_REPEATS_2"/>
    <property type="match status" value="4"/>
</dbReference>
<dbReference type="InterPro" id="IPR001680">
    <property type="entry name" value="WD40_rpt"/>
</dbReference>
<dbReference type="PANTHER" id="PTHR19848">
    <property type="entry name" value="WD40 REPEAT PROTEIN"/>
    <property type="match status" value="1"/>
</dbReference>
<dbReference type="PROSITE" id="PS50294">
    <property type="entry name" value="WD_REPEATS_REGION"/>
    <property type="match status" value="4"/>
</dbReference>
<organism evidence="4 5">
    <name type="scientific">Brachionus plicatilis</name>
    <name type="common">Marine rotifer</name>
    <name type="synonym">Brachionus muelleri</name>
    <dbReference type="NCBI Taxonomy" id="10195"/>
    <lineage>
        <taxon>Eukaryota</taxon>
        <taxon>Metazoa</taxon>
        <taxon>Spiralia</taxon>
        <taxon>Gnathifera</taxon>
        <taxon>Rotifera</taxon>
        <taxon>Eurotatoria</taxon>
        <taxon>Monogononta</taxon>
        <taxon>Pseudotrocha</taxon>
        <taxon>Ploima</taxon>
        <taxon>Brachionidae</taxon>
        <taxon>Brachionus</taxon>
    </lineage>
</organism>
<keyword evidence="4" id="KW-0418">Kinase</keyword>
<dbReference type="Proteomes" id="UP000276133">
    <property type="component" value="Unassembled WGS sequence"/>
</dbReference>
<dbReference type="SUPFAM" id="SSF50978">
    <property type="entry name" value="WD40 repeat-like"/>
    <property type="match status" value="1"/>
</dbReference>
<feature type="repeat" description="WD" evidence="3">
    <location>
        <begin position="3"/>
        <end position="35"/>
    </location>
</feature>
<sequence length="344" mass="38427">MTLNDHLGTVFSLAVLNNGDLASGSSDSTIKIWNIIFGNVKFNLTGHISRVMSLAVLKNGDLASGSDDRSIKIWNTDNGSLIKTLTGHSGKVFSLTVLNNGDLVSGSQDMTIKIWNTNNGDLIDTLNGHSAQVWSLTVLNNGDLASGSVDRTIKIWNTNNGSLKKTLTDQTRIINSLAVLYNGDLAGGYDDGSIIIFNMSLIYGETKGKNEEKSVSSNFKESKIIKEGNDFYLNGSSNNLNLSYTLSLSHVCKSDNLLMILSRFKTRYHTCITSWDPDFQLKFKKNVELQYKQVQIPSLDKEKTLFLLEILQETMRKFFFSLYKKNFNNWIDAQKSNIELDENF</sequence>
<feature type="repeat" description="WD" evidence="3">
    <location>
        <begin position="85"/>
        <end position="125"/>
    </location>
</feature>
<evidence type="ECO:0000313" key="4">
    <source>
        <dbReference type="EMBL" id="RNA24880.1"/>
    </source>
</evidence>
<feature type="repeat" description="WD" evidence="3">
    <location>
        <begin position="126"/>
        <end position="166"/>
    </location>
</feature>
<dbReference type="PRINTS" id="PR00320">
    <property type="entry name" value="GPROTEINBRPT"/>
</dbReference>
<name>A0A3M7RN84_BRAPC</name>
<feature type="repeat" description="WD" evidence="3">
    <location>
        <begin position="44"/>
        <end position="84"/>
    </location>
</feature>
<evidence type="ECO:0000256" key="3">
    <source>
        <dbReference type="PROSITE-ProRule" id="PRU00221"/>
    </source>
</evidence>
<accession>A0A3M7RN84</accession>
<keyword evidence="2" id="KW-0677">Repeat</keyword>
<dbReference type="SMART" id="SM00320">
    <property type="entry name" value="WD40"/>
    <property type="match status" value="5"/>
</dbReference>
<reference evidence="4 5" key="1">
    <citation type="journal article" date="2018" name="Sci. Rep.">
        <title>Genomic signatures of local adaptation to the degree of environmental predictability in rotifers.</title>
        <authorList>
            <person name="Franch-Gras L."/>
            <person name="Hahn C."/>
            <person name="Garcia-Roger E.M."/>
            <person name="Carmona M.J."/>
            <person name="Serra M."/>
            <person name="Gomez A."/>
        </authorList>
    </citation>
    <scope>NUCLEOTIDE SEQUENCE [LARGE SCALE GENOMIC DNA]</scope>
    <source>
        <strain evidence="4">HYR1</strain>
    </source>
</reference>
<comment type="caution">
    <text evidence="4">The sequence shown here is derived from an EMBL/GenBank/DDBJ whole genome shotgun (WGS) entry which is preliminary data.</text>
</comment>
<dbReference type="InterPro" id="IPR019775">
    <property type="entry name" value="WD40_repeat_CS"/>
</dbReference>
<dbReference type="InterPro" id="IPR020472">
    <property type="entry name" value="WD40_PAC1"/>
</dbReference>
<dbReference type="OrthoDB" id="2433381at2759"/>
<proteinExistence type="predicted"/>
<dbReference type="InterPro" id="IPR036322">
    <property type="entry name" value="WD40_repeat_dom_sf"/>
</dbReference>
<dbReference type="AlphaFoldDB" id="A0A3M7RN84"/>
<dbReference type="PROSITE" id="PS00678">
    <property type="entry name" value="WD_REPEATS_1"/>
    <property type="match status" value="4"/>
</dbReference>
<dbReference type="InterPro" id="IPR015943">
    <property type="entry name" value="WD40/YVTN_repeat-like_dom_sf"/>
</dbReference>
<dbReference type="STRING" id="10195.A0A3M7RN84"/>
<dbReference type="Gene3D" id="2.130.10.10">
    <property type="entry name" value="YVTN repeat-like/Quinoprotein amine dehydrogenase"/>
    <property type="match status" value="1"/>
</dbReference>
<protein>
    <submittedName>
        <fullName evidence="4">Serine threonine kinase</fullName>
    </submittedName>
</protein>
<evidence type="ECO:0000313" key="5">
    <source>
        <dbReference type="Proteomes" id="UP000276133"/>
    </source>
</evidence>
<keyword evidence="4" id="KW-0808">Transferase</keyword>
<dbReference type="EMBL" id="REGN01003031">
    <property type="protein sequence ID" value="RNA24880.1"/>
    <property type="molecule type" value="Genomic_DNA"/>
</dbReference>
<dbReference type="CDD" id="cd00200">
    <property type="entry name" value="WD40"/>
    <property type="match status" value="1"/>
</dbReference>
<evidence type="ECO:0000256" key="1">
    <source>
        <dbReference type="ARBA" id="ARBA00022574"/>
    </source>
</evidence>
<dbReference type="PANTHER" id="PTHR19848:SF8">
    <property type="entry name" value="F-BOX AND WD REPEAT DOMAIN CONTAINING 7"/>
    <property type="match status" value="1"/>
</dbReference>